<evidence type="ECO:0000259" key="6">
    <source>
        <dbReference type="Pfam" id="PF00155"/>
    </source>
</evidence>
<dbReference type="OrthoDB" id="7042322at2759"/>
<organism evidence="7 8">
    <name type="scientific">Neocucurbitaria cava</name>
    <dbReference type="NCBI Taxonomy" id="798079"/>
    <lineage>
        <taxon>Eukaryota</taxon>
        <taxon>Fungi</taxon>
        <taxon>Dikarya</taxon>
        <taxon>Ascomycota</taxon>
        <taxon>Pezizomycotina</taxon>
        <taxon>Dothideomycetes</taxon>
        <taxon>Pleosporomycetidae</taxon>
        <taxon>Pleosporales</taxon>
        <taxon>Pleosporineae</taxon>
        <taxon>Cucurbitariaceae</taxon>
        <taxon>Neocucurbitaria</taxon>
    </lineage>
</organism>
<accession>A0A9W8Y9P4</accession>
<dbReference type="SUPFAM" id="SSF53383">
    <property type="entry name" value="PLP-dependent transferases"/>
    <property type="match status" value="1"/>
</dbReference>
<dbReference type="InterPro" id="IPR004839">
    <property type="entry name" value="Aminotransferase_I/II_large"/>
</dbReference>
<dbReference type="Pfam" id="PF00155">
    <property type="entry name" value="Aminotran_1_2"/>
    <property type="match status" value="1"/>
</dbReference>
<dbReference type="InterPro" id="IPR015421">
    <property type="entry name" value="PyrdxlP-dep_Trfase_major"/>
</dbReference>
<dbReference type="PANTHER" id="PTHR43795:SF32">
    <property type="entry name" value="AMINOTRANSFERASE GLII-RELATED"/>
    <property type="match status" value="1"/>
</dbReference>
<dbReference type="InterPro" id="IPR050478">
    <property type="entry name" value="Ethylene_sulfur-biosynth"/>
</dbReference>
<dbReference type="EMBL" id="JAPEUY010000007">
    <property type="protein sequence ID" value="KAJ4371194.1"/>
    <property type="molecule type" value="Genomic_DNA"/>
</dbReference>
<keyword evidence="4" id="KW-0808">Transferase</keyword>
<keyword evidence="5" id="KW-0663">Pyridoxal phosphate</keyword>
<dbReference type="PANTHER" id="PTHR43795">
    <property type="entry name" value="BIFUNCTIONAL ASPARTATE AMINOTRANSFERASE AND GLUTAMATE/ASPARTATE-PREPHENATE AMINOTRANSFERASE-RELATED"/>
    <property type="match status" value="1"/>
</dbReference>
<dbReference type="InterPro" id="IPR015424">
    <property type="entry name" value="PyrdxlP-dep_Trfase"/>
</dbReference>
<evidence type="ECO:0000256" key="5">
    <source>
        <dbReference type="ARBA" id="ARBA00022898"/>
    </source>
</evidence>
<comment type="similarity">
    <text evidence="2">Belongs to the class-I pyridoxal-phosphate-dependent aminotransferase family.</text>
</comment>
<dbReference type="Gene3D" id="3.40.640.10">
    <property type="entry name" value="Type I PLP-dependent aspartate aminotransferase-like (Major domain)"/>
    <property type="match status" value="1"/>
</dbReference>
<evidence type="ECO:0000256" key="3">
    <source>
        <dbReference type="ARBA" id="ARBA00022576"/>
    </source>
</evidence>
<dbReference type="CDD" id="cd00609">
    <property type="entry name" value="AAT_like"/>
    <property type="match status" value="1"/>
</dbReference>
<protein>
    <recommendedName>
        <fullName evidence="6">Aminotransferase class I/classII large domain-containing protein</fullName>
    </recommendedName>
</protein>
<keyword evidence="3" id="KW-0032">Aminotransferase</keyword>
<evidence type="ECO:0000256" key="1">
    <source>
        <dbReference type="ARBA" id="ARBA00001933"/>
    </source>
</evidence>
<evidence type="ECO:0000256" key="4">
    <source>
        <dbReference type="ARBA" id="ARBA00022679"/>
    </source>
</evidence>
<dbReference type="GO" id="GO:0008483">
    <property type="term" value="F:transaminase activity"/>
    <property type="evidence" value="ECO:0007669"/>
    <property type="project" value="UniProtKB-KW"/>
</dbReference>
<sequence length="295" mass="32260">MESGLSLRAQRTLDELLPGFAAAAPPKQYDPTTSIDLSTAQNEVLRPELIELFKSTVNDKITAQAFALPGLSLNGGHQPLREALASFFNNNLNPIHAVKAEHIVLTAGASDALENAIYAVCDDGDSILIPGPYWHGFEQIVKSRANVNIVLAQPPTYENYDNYLLPSLQAAYDFSADKSRIKAVLLCNPHNPLSRCYPKEALLGLMEFCQERELHLILDELYALTGLNDTPINAPKFVSALSLTEPLVPEGAVKVDPSRVHVVWSASKLFGMSGLRVVWSDAHRVVSFPSKTLNS</sequence>
<comment type="caution">
    <text evidence="7">The sequence shown here is derived from an EMBL/GenBank/DDBJ whole genome shotgun (WGS) entry which is preliminary data.</text>
</comment>
<reference evidence="7" key="1">
    <citation type="submission" date="2022-10" db="EMBL/GenBank/DDBJ databases">
        <title>Tapping the CABI collections for fungal endophytes: first genome assemblies for Collariella, Neodidymelliopsis, Ascochyta clinopodiicola, Didymella pomorum, Didymosphaeria variabile, Neocosmospora piperis and Neocucurbitaria cava.</title>
        <authorList>
            <person name="Hill R."/>
        </authorList>
    </citation>
    <scope>NUCLEOTIDE SEQUENCE</scope>
    <source>
        <strain evidence="7">IMI 356814</strain>
    </source>
</reference>
<evidence type="ECO:0000313" key="7">
    <source>
        <dbReference type="EMBL" id="KAJ4371194.1"/>
    </source>
</evidence>
<dbReference type="GO" id="GO:0006520">
    <property type="term" value="P:amino acid metabolic process"/>
    <property type="evidence" value="ECO:0007669"/>
    <property type="project" value="TreeGrafter"/>
</dbReference>
<name>A0A9W8Y9P4_9PLEO</name>
<dbReference type="PRINTS" id="PR00753">
    <property type="entry name" value="ACCSYNTHASE"/>
</dbReference>
<gene>
    <name evidence="7" type="ORF">N0V83_004410</name>
</gene>
<proteinExistence type="inferred from homology"/>
<feature type="domain" description="Aminotransferase class I/classII large" evidence="6">
    <location>
        <begin position="75"/>
        <end position="277"/>
    </location>
</feature>
<comment type="cofactor">
    <cofactor evidence="1">
        <name>pyridoxal 5'-phosphate</name>
        <dbReference type="ChEBI" id="CHEBI:597326"/>
    </cofactor>
</comment>
<dbReference type="GO" id="GO:0030170">
    <property type="term" value="F:pyridoxal phosphate binding"/>
    <property type="evidence" value="ECO:0007669"/>
    <property type="project" value="InterPro"/>
</dbReference>
<keyword evidence="8" id="KW-1185">Reference proteome</keyword>
<dbReference type="AlphaFoldDB" id="A0A9W8Y9P4"/>
<evidence type="ECO:0000256" key="2">
    <source>
        <dbReference type="ARBA" id="ARBA00007441"/>
    </source>
</evidence>
<dbReference type="Proteomes" id="UP001140560">
    <property type="component" value="Unassembled WGS sequence"/>
</dbReference>
<evidence type="ECO:0000313" key="8">
    <source>
        <dbReference type="Proteomes" id="UP001140560"/>
    </source>
</evidence>